<protein>
    <submittedName>
        <fullName evidence="1">Uncharacterized protein</fullName>
    </submittedName>
</protein>
<comment type="caution">
    <text evidence="1">The sequence shown here is derived from an EMBL/GenBank/DDBJ whole genome shotgun (WGS) entry which is preliminary data.</text>
</comment>
<sequence>MPGHCLKEPCPVYVVCALHDKGKYVKEICEFGCIRCGICKKNCPEGAIKLIRKVAVIDQEKCNQCGTCIEVCPRNAIVKL</sequence>
<gene>
    <name evidence="1" type="ORF">C4B59_06440</name>
</gene>
<dbReference type="Proteomes" id="UP000248329">
    <property type="component" value="Unassembled WGS sequence"/>
</dbReference>
<dbReference type="EMBL" id="PQXF01000009">
    <property type="protein sequence ID" value="PXF60984.1"/>
    <property type="molecule type" value="Genomic_DNA"/>
</dbReference>
<evidence type="ECO:0000313" key="1">
    <source>
        <dbReference type="EMBL" id="PXF60984.1"/>
    </source>
</evidence>
<organism evidence="1 2">
    <name type="scientific">Candidatus Methanogaster sp</name>
    <dbReference type="NCBI Taxonomy" id="3386292"/>
    <lineage>
        <taxon>Archaea</taxon>
        <taxon>Methanobacteriati</taxon>
        <taxon>Methanobacteriota</taxon>
        <taxon>Stenosarchaea group</taxon>
        <taxon>Methanomicrobia</taxon>
        <taxon>Methanosarcinales</taxon>
        <taxon>ANME-2 cluster</taxon>
        <taxon>Candidatus Methanogasteraceae</taxon>
        <taxon>Candidatus Methanogaster</taxon>
    </lineage>
</organism>
<name>A0AC61L3E7_9EURY</name>
<evidence type="ECO:0000313" key="2">
    <source>
        <dbReference type="Proteomes" id="UP000248329"/>
    </source>
</evidence>
<reference evidence="1" key="1">
    <citation type="submission" date="2018-01" db="EMBL/GenBank/DDBJ databases">
        <authorList>
            <person name="Krukenberg V."/>
        </authorList>
    </citation>
    <scope>NUCLEOTIDE SEQUENCE</scope>
    <source>
        <strain evidence="1">E20ANME2</strain>
    </source>
</reference>
<proteinExistence type="predicted"/>
<accession>A0AC61L3E7</accession>